<name>A0A4R5LPE0_9GAMM</name>
<feature type="transmembrane region" description="Helical" evidence="5">
    <location>
        <begin position="69"/>
        <end position="87"/>
    </location>
</feature>
<keyword evidence="3 5" id="KW-1133">Transmembrane helix</keyword>
<evidence type="ECO:0000313" key="8">
    <source>
        <dbReference type="Proteomes" id="UP000295554"/>
    </source>
</evidence>
<dbReference type="InterPro" id="IPR000620">
    <property type="entry name" value="EamA_dom"/>
</dbReference>
<evidence type="ECO:0000256" key="2">
    <source>
        <dbReference type="ARBA" id="ARBA00022692"/>
    </source>
</evidence>
<evidence type="ECO:0000259" key="6">
    <source>
        <dbReference type="Pfam" id="PF00892"/>
    </source>
</evidence>
<dbReference type="PANTHER" id="PTHR22911:SF6">
    <property type="entry name" value="SOLUTE CARRIER FAMILY 35 MEMBER G1"/>
    <property type="match status" value="1"/>
</dbReference>
<feature type="domain" description="EamA" evidence="6">
    <location>
        <begin position="11"/>
        <end position="140"/>
    </location>
</feature>
<reference evidence="7 8" key="1">
    <citation type="submission" date="2019-03" db="EMBL/GenBank/DDBJ databases">
        <title>Seongchinamella monodicae gen. nov., sp. nov., a novel member of the Gammaproteobacteria isolated from a tidal mudflat of beach.</title>
        <authorList>
            <person name="Yang H.G."/>
            <person name="Kang J.W."/>
            <person name="Lee S.D."/>
        </authorList>
    </citation>
    <scope>NUCLEOTIDE SEQUENCE [LARGE SCALE GENOMIC DNA]</scope>
    <source>
        <strain evidence="7 8">GH4-78</strain>
    </source>
</reference>
<dbReference type="InterPro" id="IPR037185">
    <property type="entry name" value="EmrE-like"/>
</dbReference>
<feature type="transmembrane region" description="Helical" evidence="5">
    <location>
        <begin position="180"/>
        <end position="197"/>
    </location>
</feature>
<comment type="caution">
    <text evidence="7">The sequence shown here is derived from an EMBL/GenBank/DDBJ whole genome shotgun (WGS) entry which is preliminary data.</text>
</comment>
<evidence type="ECO:0000256" key="4">
    <source>
        <dbReference type="ARBA" id="ARBA00023136"/>
    </source>
</evidence>
<feature type="transmembrane region" description="Helical" evidence="5">
    <location>
        <begin position="237"/>
        <end position="256"/>
    </location>
</feature>
<sequence length="301" mass="32418">MTAAARTRQALWLSLLMVVIASTAAVATRFASARVSIEAIVTVQYLICLLLCLPITLRRGFGNLKTRRIGLHFFRGGAGVLGFYLFYGALARIPMVDAVLLRQSAPLTVPLVAWAWSSERIPLNAWGPLAIGFAGILMILRPSPEGLSWWHAAGFVSALCLSISMVATHKLATTEPASRILFYYFLLSLICVAPFSAADFGGLYWQDWAAMLYTGVAIYLTLGLYTRAYAIAPAHAIAPVNYLAVVLGAFWGWLLWGQVPDGWSAAGSAMVVVGGILTVYLAKGPARGRRAHAAADSKTVK</sequence>
<organism evidence="7 8">
    <name type="scientific">Seongchinamella unica</name>
    <dbReference type="NCBI Taxonomy" id="2547392"/>
    <lineage>
        <taxon>Bacteria</taxon>
        <taxon>Pseudomonadati</taxon>
        <taxon>Pseudomonadota</taxon>
        <taxon>Gammaproteobacteria</taxon>
        <taxon>Cellvibrionales</taxon>
        <taxon>Halieaceae</taxon>
        <taxon>Seongchinamella</taxon>
    </lineage>
</organism>
<dbReference type="Proteomes" id="UP000295554">
    <property type="component" value="Unassembled WGS sequence"/>
</dbReference>
<evidence type="ECO:0000313" key="7">
    <source>
        <dbReference type="EMBL" id="TDG12121.1"/>
    </source>
</evidence>
<evidence type="ECO:0000256" key="5">
    <source>
        <dbReference type="SAM" id="Phobius"/>
    </source>
</evidence>
<evidence type="ECO:0000256" key="3">
    <source>
        <dbReference type="ARBA" id="ARBA00022989"/>
    </source>
</evidence>
<keyword evidence="2 5" id="KW-0812">Transmembrane</keyword>
<dbReference type="Pfam" id="PF00892">
    <property type="entry name" value="EamA"/>
    <property type="match status" value="2"/>
</dbReference>
<keyword evidence="8" id="KW-1185">Reference proteome</keyword>
<dbReference type="EMBL" id="SMSE01000004">
    <property type="protein sequence ID" value="TDG12121.1"/>
    <property type="molecule type" value="Genomic_DNA"/>
</dbReference>
<gene>
    <name evidence="7" type="ORF">E2F43_17375</name>
</gene>
<dbReference type="GO" id="GO:0016020">
    <property type="term" value="C:membrane"/>
    <property type="evidence" value="ECO:0007669"/>
    <property type="project" value="UniProtKB-SubCell"/>
</dbReference>
<dbReference type="RefSeq" id="WP_133215033.1">
    <property type="nucleotide sequence ID" value="NZ_SMSE01000004.1"/>
</dbReference>
<feature type="transmembrane region" description="Helical" evidence="5">
    <location>
        <begin position="147"/>
        <end position="168"/>
    </location>
</feature>
<accession>A0A4R5LPE0</accession>
<feature type="domain" description="EamA" evidence="6">
    <location>
        <begin position="149"/>
        <end position="279"/>
    </location>
</feature>
<protein>
    <submittedName>
        <fullName evidence="7">DMT family transporter</fullName>
    </submittedName>
</protein>
<evidence type="ECO:0000256" key="1">
    <source>
        <dbReference type="ARBA" id="ARBA00004141"/>
    </source>
</evidence>
<feature type="transmembrane region" description="Helical" evidence="5">
    <location>
        <begin position="37"/>
        <end position="57"/>
    </location>
</feature>
<dbReference type="PANTHER" id="PTHR22911">
    <property type="entry name" value="ACYL-MALONYL CONDENSING ENZYME-RELATED"/>
    <property type="match status" value="1"/>
</dbReference>
<comment type="subcellular location">
    <subcellularLocation>
        <location evidence="1">Membrane</location>
        <topology evidence="1">Multi-pass membrane protein</topology>
    </subcellularLocation>
</comment>
<keyword evidence="4 5" id="KW-0472">Membrane</keyword>
<feature type="transmembrane region" description="Helical" evidence="5">
    <location>
        <begin position="203"/>
        <end position="225"/>
    </location>
</feature>
<dbReference type="OrthoDB" id="554876at2"/>
<feature type="transmembrane region" description="Helical" evidence="5">
    <location>
        <begin position="262"/>
        <end position="282"/>
    </location>
</feature>
<dbReference type="SUPFAM" id="SSF103481">
    <property type="entry name" value="Multidrug resistance efflux transporter EmrE"/>
    <property type="match status" value="2"/>
</dbReference>
<proteinExistence type="predicted"/>
<dbReference type="AlphaFoldDB" id="A0A4R5LPE0"/>